<sequence>MLTFKLRSNHTIDTTPTLPGFVSASVTLLILNLVWSGSDKSHHSPLPSGIHPEVSATLWLQKHGLVLLFCLVSRTSRSLLFDSSLHSALRLLLSRHFSVLPSGLFVGGAALLLLLLVQLVSPIFQDLRINRVALGLHLLAKMNLIRLA</sequence>
<reference evidence="2" key="1">
    <citation type="submission" date="2018-11" db="EMBL/GenBank/DDBJ databases">
        <authorList>
            <consortium name="Pathogen Informatics"/>
        </authorList>
    </citation>
    <scope>NUCLEOTIDE SEQUENCE</scope>
</reference>
<evidence type="ECO:0000256" key="1">
    <source>
        <dbReference type="SAM" id="Phobius"/>
    </source>
</evidence>
<dbReference type="Proteomes" id="UP000784294">
    <property type="component" value="Unassembled WGS sequence"/>
</dbReference>
<protein>
    <submittedName>
        <fullName evidence="2">Uncharacterized protein</fullName>
    </submittedName>
</protein>
<feature type="transmembrane region" description="Helical" evidence="1">
    <location>
        <begin position="97"/>
        <end position="120"/>
    </location>
</feature>
<evidence type="ECO:0000313" key="2">
    <source>
        <dbReference type="EMBL" id="VEL23030.1"/>
    </source>
</evidence>
<keyword evidence="1" id="KW-0472">Membrane</keyword>
<proteinExistence type="predicted"/>
<organism evidence="2 3">
    <name type="scientific">Protopolystoma xenopodis</name>
    <dbReference type="NCBI Taxonomy" id="117903"/>
    <lineage>
        <taxon>Eukaryota</taxon>
        <taxon>Metazoa</taxon>
        <taxon>Spiralia</taxon>
        <taxon>Lophotrochozoa</taxon>
        <taxon>Platyhelminthes</taxon>
        <taxon>Monogenea</taxon>
        <taxon>Polyopisthocotylea</taxon>
        <taxon>Polystomatidea</taxon>
        <taxon>Polystomatidae</taxon>
        <taxon>Protopolystoma</taxon>
    </lineage>
</organism>
<gene>
    <name evidence="2" type="ORF">PXEA_LOCUS16470</name>
</gene>
<name>A0A3S5FE47_9PLAT</name>
<dbReference type="EMBL" id="CAAALY010059633">
    <property type="protein sequence ID" value="VEL23030.1"/>
    <property type="molecule type" value="Genomic_DNA"/>
</dbReference>
<evidence type="ECO:0000313" key="3">
    <source>
        <dbReference type="Proteomes" id="UP000784294"/>
    </source>
</evidence>
<keyword evidence="1" id="KW-1133">Transmembrane helix</keyword>
<dbReference type="AlphaFoldDB" id="A0A3S5FE47"/>
<keyword evidence="3" id="KW-1185">Reference proteome</keyword>
<accession>A0A3S5FE47</accession>
<comment type="caution">
    <text evidence="2">The sequence shown here is derived from an EMBL/GenBank/DDBJ whole genome shotgun (WGS) entry which is preliminary data.</text>
</comment>
<keyword evidence="1" id="KW-0812">Transmembrane</keyword>